<proteinExistence type="predicted"/>
<dbReference type="EMBL" id="NOIF01000178">
    <property type="protein sequence ID" value="OZS42184.1"/>
    <property type="molecule type" value="Genomic_DNA"/>
</dbReference>
<feature type="compositionally biased region" description="Basic and acidic residues" evidence="1">
    <location>
        <begin position="24"/>
        <end position="43"/>
    </location>
</feature>
<name>A0ABX4FTP7_9GAMM</name>
<evidence type="ECO:0000313" key="3">
    <source>
        <dbReference type="Proteomes" id="UP000215999"/>
    </source>
</evidence>
<gene>
    <name evidence="2" type="ORF">ASV53_19825</name>
</gene>
<keyword evidence="3" id="KW-1185">Reference proteome</keyword>
<feature type="compositionally biased region" description="Low complexity" evidence="1">
    <location>
        <begin position="1"/>
        <end position="12"/>
    </location>
</feature>
<dbReference type="RefSeq" id="WP_094958370.1">
    <property type="nucleotide sequence ID" value="NZ_JAKJUC010000037.1"/>
</dbReference>
<dbReference type="Proteomes" id="UP000215999">
    <property type="component" value="Unassembled WGS sequence"/>
</dbReference>
<evidence type="ECO:0000256" key="1">
    <source>
        <dbReference type="SAM" id="MobiDB-lite"/>
    </source>
</evidence>
<protein>
    <submittedName>
        <fullName evidence="2">Uncharacterized protein</fullName>
    </submittedName>
</protein>
<organism evidence="2 3">
    <name type="scientific">Photobacterium sanguinicancri</name>
    <dbReference type="NCBI Taxonomy" id="875932"/>
    <lineage>
        <taxon>Bacteria</taxon>
        <taxon>Pseudomonadati</taxon>
        <taxon>Pseudomonadota</taxon>
        <taxon>Gammaproteobacteria</taxon>
        <taxon>Vibrionales</taxon>
        <taxon>Vibrionaceae</taxon>
        <taxon>Photobacterium</taxon>
    </lineage>
</organism>
<accession>A0ABX4FTP7</accession>
<feature type="region of interest" description="Disordered" evidence="1">
    <location>
        <begin position="1"/>
        <end position="52"/>
    </location>
</feature>
<reference evidence="2 3" key="1">
    <citation type="journal article" date="2016" name="Antonie Van Leeuwenhoek">
        <title>Photobacterium sanguinicancri sp. nov. isolated from marine animals.</title>
        <authorList>
            <person name="Gomez-Gil B."/>
            <person name="Roque A."/>
            <person name="Rotllant G."/>
            <person name="Romalde J.L."/>
            <person name="Doce A."/>
            <person name="Eggermont M."/>
            <person name="Defoirdt T."/>
        </authorList>
    </citation>
    <scope>NUCLEOTIDE SEQUENCE [LARGE SCALE GENOMIC DNA]</scope>
    <source>
        <strain evidence="2 3">CAIM 1827</strain>
    </source>
</reference>
<evidence type="ECO:0000313" key="2">
    <source>
        <dbReference type="EMBL" id="OZS42184.1"/>
    </source>
</evidence>
<comment type="caution">
    <text evidence="2">The sequence shown here is derived from an EMBL/GenBank/DDBJ whole genome shotgun (WGS) entry which is preliminary data.</text>
</comment>
<sequence length="133" mass="15132">MLNVDNQLLNQLKSKKKLTPTERAQLKALERKAKQQQKQEQKERKPKGNVFATIPTTKITPLPIRFTSGERVGLTTLADDIKSESMELVINTLGSAREINDTKLVRAAVYLLQMHSHEEIVDAIKQVKLNMIR</sequence>